<dbReference type="RefSeq" id="WP_010450549.1">
    <property type="nucleotide sequence ID" value="NZ_KV861324.1"/>
</dbReference>
<keyword evidence="2" id="KW-1185">Reference proteome</keyword>
<gene>
    <name evidence="1" type="ORF">BI375_16615</name>
</gene>
<proteinExistence type="predicted"/>
<accession>A0ABX3DA13</accession>
<reference evidence="1 2" key="1">
    <citation type="submission" date="2016-09" db="EMBL/GenBank/DDBJ databases">
        <title>Isolation, identification and antibiotic sensitivity analysis of bacterial pathogen from juvenile Hippocampus erectus with tail-rotted disease.</title>
        <authorList>
            <person name="Yang Q."/>
        </authorList>
    </citation>
    <scope>NUCLEOTIDE SEQUENCE [LARGE SCALE GENOMIC DNA]</scope>
    <source>
        <strain evidence="1 2">HM-10</strain>
    </source>
</reference>
<evidence type="ECO:0000313" key="1">
    <source>
        <dbReference type="EMBL" id="OHY94247.1"/>
    </source>
</evidence>
<comment type="caution">
    <text evidence="1">The sequence shown here is derived from an EMBL/GenBank/DDBJ whole genome shotgun (WGS) entry which is preliminary data.</text>
</comment>
<dbReference type="Proteomes" id="UP000180133">
    <property type="component" value="Unassembled WGS sequence"/>
</dbReference>
<evidence type="ECO:0000313" key="2">
    <source>
        <dbReference type="Proteomes" id="UP000180133"/>
    </source>
</evidence>
<dbReference type="EMBL" id="MKFT01000006">
    <property type="protein sequence ID" value="OHY94247.1"/>
    <property type="molecule type" value="Genomic_DNA"/>
</dbReference>
<organism evidence="1 2">
    <name type="scientific">Vibrio rotiferianus</name>
    <dbReference type="NCBI Taxonomy" id="190895"/>
    <lineage>
        <taxon>Bacteria</taxon>
        <taxon>Pseudomonadati</taxon>
        <taxon>Pseudomonadota</taxon>
        <taxon>Gammaproteobacteria</taxon>
        <taxon>Vibrionales</taxon>
        <taxon>Vibrionaceae</taxon>
        <taxon>Vibrio</taxon>
    </lineage>
</organism>
<name>A0ABX3DA13_9VIBR</name>
<protein>
    <submittedName>
        <fullName evidence="1">Uncharacterized protein</fullName>
    </submittedName>
</protein>
<sequence length="137" mass="15842">MKEWLEYFSDEDGHWDILSESRLGELTEHKISKNGNEATICSRRKPGNVVSVSIISASREIDSVTGRIGLEKRYLIKVESLKDGWYLITPETYRSEEALKIASLFMDKNGDLAKKIWKMKKLGADCRKDKNYIRVDR</sequence>